<accession>A0A1J6W2X3</accession>
<dbReference type="Proteomes" id="UP000182062">
    <property type="component" value="Unassembled WGS sequence"/>
</dbReference>
<dbReference type="EMBL" id="MINN01000074">
    <property type="protein sequence ID" value="OIU71938.1"/>
    <property type="molecule type" value="Genomic_DNA"/>
</dbReference>
<evidence type="ECO:0000313" key="1">
    <source>
        <dbReference type="EMBL" id="OIU71938.1"/>
    </source>
</evidence>
<name>A0A1J6W2X3_9BACI</name>
<proteinExistence type="predicted"/>
<comment type="caution">
    <text evidence="1">The sequence shown here is derived from an EMBL/GenBank/DDBJ whole genome shotgun (WGS) entry which is preliminary data.</text>
</comment>
<gene>
    <name evidence="1" type="ORF">BHE18_04640</name>
</gene>
<dbReference type="AlphaFoldDB" id="A0A1J6W2X3"/>
<keyword evidence="2" id="KW-1185">Reference proteome</keyword>
<evidence type="ECO:0000313" key="2">
    <source>
        <dbReference type="Proteomes" id="UP000182062"/>
    </source>
</evidence>
<organism evidence="1 2">
    <name type="scientific">Rossellomorea aquimaris</name>
    <dbReference type="NCBI Taxonomy" id="189382"/>
    <lineage>
        <taxon>Bacteria</taxon>
        <taxon>Bacillati</taxon>
        <taxon>Bacillota</taxon>
        <taxon>Bacilli</taxon>
        <taxon>Bacillales</taxon>
        <taxon>Bacillaceae</taxon>
        <taxon>Rossellomorea</taxon>
    </lineage>
</organism>
<protein>
    <submittedName>
        <fullName evidence="1">Uncharacterized protein</fullName>
    </submittedName>
</protein>
<sequence length="69" mass="7620">MSFEITMAMMETIKELKVIISVKASYVVTIGTTSFSQEVATPTLHLLCIKIISYKAPANYRKEVGKAPP</sequence>
<reference evidence="1 2" key="1">
    <citation type="submission" date="2016-09" db="EMBL/GenBank/DDBJ databases">
        <title>Bacillus aquimaris SAMM genome sequence reveals colonization and biosurfactant production capacities.</title>
        <authorList>
            <person name="Waghmode S.R."/>
            <person name="Suryavanshi M.V."/>
        </authorList>
    </citation>
    <scope>NUCLEOTIDE SEQUENCE [LARGE SCALE GENOMIC DNA]</scope>
    <source>
        <strain evidence="1 2">SAMM</strain>
    </source>
</reference>